<keyword evidence="6 8" id="KW-0143">Chaperone</keyword>
<dbReference type="GO" id="GO:0005737">
    <property type="term" value="C:cytoplasm"/>
    <property type="evidence" value="ECO:0007669"/>
    <property type="project" value="UniProtKB-SubCell"/>
</dbReference>
<evidence type="ECO:0000256" key="6">
    <source>
        <dbReference type="ARBA" id="ARBA00023186"/>
    </source>
</evidence>
<dbReference type="SUPFAM" id="SSF52029">
    <property type="entry name" value="GroEL apical domain-like"/>
    <property type="match status" value="1"/>
</dbReference>
<evidence type="ECO:0000256" key="2">
    <source>
        <dbReference type="ARBA" id="ARBA00008020"/>
    </source>
</evidence>
<gene>
    <name evidence="9" type="ORF">CTAYLR_002243</name>
</gene>
<sequence>MGAMNLDTAQGLGGMLKEGVTLAEGVDEAVLRNIAATQQLAAIVRSSMGPKGMKKLVINHLGKTLVSSDCATIVKELEVVHPAAQMISMAAEAQHAEVGDGTNFVVSFAGELLKLADELLRTGLHTSEIVAGFEAAYAKCKEIVPELVARKVSSVRDVDELAEIVEPVLGAKQEGAETELAKLVAKASVSVMPPATPTADNPNFKVDQVRVAKIKGGDVAMSTCVKGMVLLRDTETSVKSVENAKIAVFNCGIEMAQTETKGTVLIRTADELMNYNKTEERALETIVKDVASAGCKVVVANGSISEMASHFLEKYELMTLRTPSKFETRRVCGATGASGLVRLGAPTPEELGSASKAYVKELGGRAVTVFEQDDTVSSKISTVVVRASTSSLLDDLERAVDDGVNTVRALARDPRLVYGAGAFELELSKRLHDFGAASLGLEQYAIKKFAQAFDVIPRALAENAGLDATVVLADLKAKHDAGDNAAGVDLRDVDDKRDAPEMPAVYDAFYVKESAIRLAVDAALTVLRVDQIIMSKPAGGPKPPKQGPPDAWSYHMTFDRPQLRVLLPKTPASAVRRKMQQRPWWFGVFLTSLVVAERARRAHRTPGFNSAVIPNATKACVEQYAANLSNILGDPALSEVVLFRVLRSLASSAEKAPSSKPAIIGIGPGSSGTRSLFVALAFLDVPGLHFKKTYDNCSFGRFGAATPTVDAFVKSKFKFWADTPVPTQWTQLLFRLPNAKFVLTSLYDASAWRRKRLTFRGGYCKTPKPDCQVPLALDIPGRSYPVAQASEVQVIALLDAYRAFARCAIPESRLLLISFPPPRLTNLWADLLGFLGKTDDRGLRDSPFPHWGDASCLWGDAPCSRGLACGPS</sequence>
<dbReference type="InterPro" id="IPR002194">
    <property type="entry name" value="Chaperonin_TCP-1_CS"/>
</dbReference>
<dbReference type="InterPro" id="IPR002423">
    <property type="entry name" value="Cpn60/GroEL/TCP-1"/>
</dbReference>
<keyword evidence="5 8" id="KW-0067">ATP-binding</keyword>
<dbReference type="Proteomes" id="UP001230188">
    <property type="component" value="Unassembled WGS sequence"/>
</dbReference>
<dbReference type="InterPro" id="IPR027413">
    <property type="entry name" value="GROEL-like_equatorial_sf"/>
</dbReference>
<dbReference type="GO" id="GO:0051082">
    <property type="term" value="F:unfolded protein binding"/>
    <property type="evidence" value="ECO:0007669"/>
    <property type="project" value="InterPro"/>
</dbReference>
<dbReference type="InterPro" id="IPR012721">
    <property type="entry name" value="Chap_CCT_theta"/>
</dbReference>
<evidence type="ECO:0000256" key="7">
    <source>
        <dbReference type="ARBA" id="ARBA00029602"/>
    </source>
</evidence>
<dbReference type="InterPro" id="IPR027410">
    <property type="entry name" value="TCP-1-like_intermed_sf"/>
</dbReference>
<dbReference type="GO" id="GO:0005524">
    <property type="term" value="F:ATP binding"/>
    <property type="evidence" value="ECO:0007669"/>
    <property type="project" value="UniProtKB-KW"/>
</dbReference>
<dbReference type="SUPFAM" id="SSF48592">
    <property type="entry name" value="GroEL equatorial domain-like"/>
    <property type="match status" value="1"/>
</dbReference>
<proteinExistence type="inferred from homology"/>
<dbReference type="Gene3D" id="3.40.50.300">
    <property type="entry name" value="P-loop containing nucleotide triphosphate hydrolases"/>
    <property type="match status" value="1"/>
</dbReference>
<dbReference type="Gene3D" id="3.30.260.10">
    <property type="entry name" value="TCP-1-like chaperonin intermediate domain"/>
    <property type="match status" value="1"/>
</dbReference>
<dbReference type="Pfam" id="PF00118">
    <property type="entry name" value="Cpn60_TCP1"/>
    <property type="match status" value="1"/>
</dbReference>
<evidence type="ECO:0000313" key="9">
    <source>
        <dbReference type="EMBL" id="KAJ8613399.1"/>
    </source>
</evidence>
<protein>
    <recommendedName>
        <fullName evidence="7">CCT-theta</fullName>
    </recommendedName>
</protein>
<accession>A0AAD7UN28</accession>
<evidence type="ECO:0000256" key="1">
    <source>
        <dbReference type="ARBA" id="ARBA00004496"/>
    </source>
</evidence>
<dbReference type="InterPro" id="IPR027409">
    <property type="entry name" value="GroEL-like_apical_dom_sf"/>
</dbReference>
<dbReference type="AlphaFoldDB" id="A0AAD7UN28"/>
<dbReference type="SUPFAM" id="SSF54849">
    <property type="entry name" value="GroEL-intermediate domain like"/>
    <property type="match status" value="1"/>
</dbReference>
<comment type="caution">
    <text evidence="9">The sequence shown here is derived from an EMBL/GenBank/DDBJ whole genome shotgun (WGS) entry which is preliminary data.</text>
</comment>
<dbReference type="NCBIfam" id="TIGR02346">
    <property type="entry name" value="chap_CCT_theta"/>
    <property type="match status" value="1"/>
</dbReference>
<keyword evidence="10" id="KW-1185">Reference proteome</keyword>
<evidence type="ECO:0000313" key="10">
    <source>
        <dbReference type="Proteomes" id="UP001230188"/>
    </source>
</evidence>
<dbReference type="Gene3D" id="1.10.560.10">
    <property type="entry name" value="GroEL-like equatorial domain"/>
    <property type="match status" value="1"/>
</dbReference>
<dbReference type="PRINTS" id="PR00304">
    <property type="entry name" value="TCOMPLEXTCP1"/>
</dbReference>
<organism evidence="9 10">
    <name type="scientific">Chrysophaeum taylorii</name>
    <dbReference type="NCBI Taxonomy" id="2483200"/>
    <lineage>
        <taxon>Eukaryota</taxon>
        <taxon>Sar</taxon>
        <taxon>Stramenopiles</taxon>
        <taxon>Ochrophyta</taxon>
        <taxon>Pelagophyceae</taxon>
        <taxon>Pelagomonadales</taxon>
        <taxon>Pelagomonadaceae</taxon>
        <taxon>Chrysophaeum</taxon>
    </lineage>
</organism>
<reference evidence="9" key="1">
    <citation type="submission" date="2023-01" db="EMBL/GenBank/DDBJ databases">
        <title>Metagenome sequencing of chrysophaentin producing Chrysophaeum taylorii.</title>
        <authorList>
            <person name="Davison J."/>
            <person name="Bewley C."/>
        </authorList>
    </citation>
    <scope>NUCLEOTIDE SEQUENCE</scope>
    <source>
        <strain evidence="9">NIES-1699</strain>
    </source>
</reference>
<keyword evidence="3" id="KW-0963">Cytoplasm</keyword>
<evidence type="ECO:0000256" key="3">
    <source>
        <dbReference type="ARBA" id="ARBA00022490"/>
    </source>
</evidence>
<evidence type="ECO:0000256" key="8">
    <source>
        <dbReference type="RuleBase" id="RU004187"/>
    </source>
</evidence>
<keyword evidence="4 8" id="KW-0547">Nucleotide-binding</keyword>
<comment type="subcellular location">
    <subcellularLocation>
        <location evidence="1">Cytoplasm</location>
    </subcellularLocation>
</comment>
<dbReference type="GO" id="GO:0016887">
    <property type="term" value="F:ATP hydrolysis activity"/>
    <property type="evidence" value="ECO:0007669"/>
    <property type="project" value="InterPro"/>
</dbReference>
<comment type="similarity">
    <text evidence="2 8">Belongs to the TCP-1 chaperonin family.</text>
</comment>
<dbReference type="InterPro" id="IPR027417">
    <property type="entry name" value="P-loop_NTPase"/>
</dbReference>
<dbReference type="GO" id="GO:0140662">
    <property type="term" value="F:ATP-dependent protein folding chaperone"/>
    <property type="evidence" value="ECO:0007669"/>
    <property type="project" value="InterPro"/>
</dbReference>
<dbReference type="EMBL" id="JAQMWT010000029">
    <property type="protein sequence ID" value="KAJ8613399.1"/>
    <property type="molecule type" value="Genomic_DNA"/>
</dbReference>
<evidence type="ECO:0000256" key="5">
    <source>
        <dbReference type="ARBA" id="ARBA00022840"/>
    </source>
</evidence>
<evidence type="ECO:0000256" key="4">
    <source>
        <dbReference type="ARBA" id="ARBA00022741"/>
    </source>
</evidence>
<dbReference type="InterPro" id="IPR017998">
    <property type="entry name" value="Chaperone_TCP-1"/>
</dbReference>
<dbReference type="Gene3D" id="3.50.7.10">
    <property type="entry name" value="GroEL"/>
    <property type="match status" value="1"/>
</dbReference>
<dbReference type="CDD" id="cd03341">
    <property type="entry name" value="TCP1_theta"/>
    <property type="match status" value="1"/>
</dbReference>
<dbReference type="FunFam" id="3.50.7.10:FF:000008">
    <property type="entry name" value="T-complex protein 1 subunit theta"/>
    <property type="match status" value="1"/>
</dbReference>
<name>A0AAD7UN28_9STRA</name>
<dbReference type="PROSITE" id="PS00750">
    <property type="entry name" value="TCP1_1"/>
    <property type="match status" value="1"/>
</dbReference>
<dbReference type="PANTHER" id="PTHR11353">
    <property type="entry name" value="CHAPERONIN"/>
    <property type="match status" value="1"/>
</dbReference>